<comment type="similarity">
    <text evidence="1">Belongs to the transferase hexapeptide repeat family.</text>
</comment>
<keyword evidence="3 8" id="KW-0808">Transferase</keyword>
<dbReference type="AlphaFoldDB" id="A0A316FYY6"/>
<gene>
    <name evidence="8" type="ORF">C8D97_103182</name>
</gene>
<evidence type="ECO:0000256" key="1">
    <source>
        <dbReference type="ARBA" id="ARBA00007274"/>
    </source>
</evidence>
<evidence type="ECO:0000256" key="4">
    <source>
        <dbReference type="ARBA" id="ARBA00022737"/>
    </source>
</evidence>
<evidence type="ECO:0000256" key="2">
    <source>
        <dbReference type="ARBA" id="ARBA00022458"/>
    </source>
</evidence>
<dbReference type="Proteomes" id="UP000245790">
    <property type="component" value="Unassembled WGS sequence"/>
</dbReference>
<dbReference type="CDD" id="cd03357">
    <property type="entry name" value="LbH_MAT_GAT"/>
    <property type="match status" value="1"/>
</dbReference>
<keyword evidence="9" id="KW-1185">Reference proteome</keyword>
<dbReference type="PANTHER" id="PTHR23416">
    <property type="entry name" value="SIALIC ACID SYNTHASE-RELATED"/>
    <property type="match status" value="1"/>
</dbReference>
<dbReference type="PANTHER" id="PTHR23416:SF23">
    <property type="entry name" value="ACETYLTRANSFERASE C18B11.09C-RELATED"/>
    <property type="match status" value="1"/>
</dbReference>
<evidence type="ECO:0000256" key="3">
    <source>
        <dbReference type="ARBA" id="ARBA00022679"/>
    </source>
</evidence>
<dbReference type="FunFam" id="2.160.10.10:FF:000025">
    <property type="entry name" value="Hexapeptide-repeat containing-acetyltransferase"/>
    <property type="match status" value="1"/>
</dbReference>
<organism evidence="8 9">
    <name type="scientific">Pleionea mediterranea</name>
    <dbReference type="NCBI Taxonomy" id="523701"/>
    <lineage>
        <taxon>Bacteria</taxon>
        <taxon>Pseudomonadati</taxon>
        <taxon>Pseudomonadota</taxon>
        <taxon>Gammaproteobacteria</taxon>
        <taxon>Oceanospirillales</taxon>
        <taxon>Pleioneaceae</taxon>
        <taxon>Pleionea</taxon>
    </lineage>
</organism>
<sequence>MSQAFNSLTPEYRQQRQLAHQRCRTYSRDPSKGHLKQLKQLFSYCGELVVIEPGFHCDYGKIELGDRVFININNTFLDGGLIKLGNDCLVGPNVQILTVSHSTDPTERLNKSNYAKDVIIGNNVWIGAGAIILPGVAIGDNAVIGAGSVVTKTVKENQIVAGNPAMIIRGV</sequence>
<dbReference type="Gene3D" id="2.160.10.10">
    <property type="entry name" value="Hexapeptide repeat proteins"/>
    <property type="match status" value="1"/>
</dbReference>
<dbReference type="Pfam" id="PF00132">
    <property type="entry name" value="Hexapep"/>
    <property type="match status" value="1"/>
</dbReference>
<dbReference type="RefSeq" id="WP_109762547.1">
    <property type="nucleotide sequence ID" value="NZ_QGGU01000003.1"/>
</dbReference>
<comment type="caution">
    <text evidence="8">The sequence shown here is derived from an EMBL/GenBank/DDBJ whole genome shotgun (WGS) entry which is preliminary data.</text>
</comment>
<dbReference type="InterPro" id="IPR011004">
    <property type="entry name" value="Trimer_LpxA-like_sf"/>
</dbReference>
<evidence type="ECO:0000256" key="7">
    <source>
        <dbReference type="ARBA" id="ARBA00067695"/>
    </source>
</evidence>
<evidence type="ECO:0000256" key="5">
    <source>
        <dbReference type="ARBA" id="ARBA00023315"/>
    </source>
</evidence>
<keyword evidence="4" id="KW-0677">Repeat</keyword>
<dbReference type="InterPro" id="IPR018357">
    <property type="entry name" value="Hexapep_transf_CS"/>
</dbReference>
<reference evidence="8 9" key="1">
    <citation type="submission" date="2018-05" db="EMBL/GenBank/DDBJ databases">
        <title>Genomic Encyclopedia of Type Strains, Phase IV (KMG-IV): sequencing the most valuable type-strain genomes for metagenomic binning, comparative biology and taxonomic classification.</title>
        <authorList>
            <person name="Goeker M."/>
        </authorList>
    </citation>
    <scope>NUCLEOTIDE SEQUENCE [LARGE SCALE GENOMIC DNA]</scope>
    <source>
        <strain evidence="8 9">DSM 25350</strain>
    </source>
</reference>
<evidence type="ECO:0000313" key="9">
    <source>
        <dbReference type="Proteomes" id="UP000245790"/>
    </source>
</evidence>
<dbReference type="OrthoDB" id="9815592at2"/>
<dbReference type="PROSITE" id="PS00101">
    <property type="entry name" value="HEXAPEP_TRANSFERASES"/>
    <property type="match status" value="1"/>
</dbReference>
<dbReference type="InterPro" id="IPR001451">
    <property type="entry name" value="Hexapep"/>
</dbReference>
<keyword evidence="2" id="KW-0536">Nodulation</keyword>
<accession>A0A316FYY6</accession>
<dbReference type="GO" id="GO:0008374">
    <property type="term" value="F:O-acyltransferase activity"/>
    <property type="evidence" value="ECO:0007669"/>
    <property type="project" value="TreeGrafter"/>
</dbReference>
<protein>
    <recommendedName>
        <fullName evidence="7">Nodulation protein L</fullName>
    </recommendedName>
</protein>
<keyword evidence="5" id="KW-0012">Acyltransferase</keyword>
<name>A0A316FYY6_9GAMM</name>
<evidence type="ECO:0000256" key="6">
    <source>
        <dbReference type="ARBA" id="ARBA00055587"/>
    </source>
</evidence>
<dbReference type="SUPFAM" id="SSF51161">
    <property type="entry name" value="Trimeric LpxA-like enzymes"/>
    <property type="match status" value="1"/>
</dbReference>
<evidence type="ECO:0000313" key="8">
    <source>
        <dbReference type="EMBL" id="PWK53355.1"/>
    </source>
</evidence>
<dbReference type="InterPro" id="IPR051159">
    <property type="entry name" value="Hexapeptide_acetyltransf"/>
</dbReference>
<dbReference type="EMBL" id="QGGU01000003">
    <property type="protein sequence ID" value="PWK53355.1"/>
    <property type="molecule type" value="Genomic_DNA"/>
</dbReference>
<comment type="function">
    <text evidence="6">Acetyltransferase implicated in the O-acetylation of Nod factors.</text>
</comment>
<proteinExistence type="inferred from homology"/>